<dbReference type="Proteomes" id="UP000250235">
    <property type="component" value="Unassembled WGS sequence"/>
</dbReference>
<name>A0A2Z7AIR9_9LAMI</name>
<dbReference type="EMBL" id="KV014879">
    <property type="protein sequence ID" value="KZV21664.1"/>
    <property type="molecule type" value="Genomic_DNA"/>
</dbReference>
<evidence type="ECO:0000313" key="2">
    <source>
        <dbReference type="Proteomes" id="UP000250235"/>
    </source>
</evidence>
<sequence>MMSPALSTAPNIFIATICRQRSKLREASPSFVRVPPPDPGGAISSVRVPPPEPLPCRMLAGNGLPRGVRGRPFSLLQRRNRPQTPPVSEGEARALDMLIYTPNAVLTCVHRALNYDITYNVAASKRFRKMIACSNATDF</sequence>
<gene>
    <name evidence="1" type="ORF">F511_16370</name>
</gene>
<reference evidence="1 2" key="1">
    <citation type="journal article" date="2015" name="Proc. Natl. Acad. Sci. U.S.A.">
        <title>The resurrection genome of Boea hygrometrica: A blueprint for survival of dehydration.</title>
        <authorList>
            <person name="Xiao L."/>
            <person name="Yang G."/>
            <person name="Zhang L."/>
            <person name="Yang X."/>
            <person name="Zhao S."/>
            <person name="Ji Z."/>
            <person name="Zhou Q."/>
            <person name="Hu M."/>
            <person name="Wang Y."/>
            <person name="Chen M."/>
            <person name="Xu Y."/>
            <person name="Jin H."/>
            <person name="Xiao X."/>
            <person name="Hu G."/>
            <person name="Bao F."/>
            <person name="Hu Y."/>
            <person name="Wan P."/>
            <person name="Li L."/>
            <person name="Deng X."/>
            <person name="Kuang T."/>
            <person name="Xiang C."/>
            <person name="Zhu J.K."/>
            <person name="Oliver M.J."/>
            <person name="He Y."/>
        </authorList>
    </citation>
    <scope>NUCLEOTIDE SEQUENCE [LARGE SCALE GENOMIC DNA]</scope>
    <source>
        <strain evidence="2">cv. XS01</strain>
    </source>
</reference>
<evidence type="ECO:0000313" key="1">
    <source>
        <dbReference type="EMBL" id="KZV21664.1"/>
    </source>
</evidence>
<proteinExistence type="predicted"/>
<dbReference type="GO" id="GO:0016874">
    <property type="term" value="F:ligase activity"/>
    <property type="evidence" value="ECO:0007669"/>
    <property type="project" value="UniProtKB-KW"/>
</dbReference>
<organism evidence="1 2">
    <name type="scientific">Dorcoceras hygrometricum</name>
    <dbReference type="NCBI Taxonomy" id="472368"/>
    <lineage>
        <taxon>Eukaryota</taxon>
        <taxon>Viridiplantae</taxon>
        <taxon>Streptophyta</taxon>
        <taxon>Embryophyta</taxon>
        <taxon>Tracheophyta</taxon>
        <taxon>Spermatophyta</taxon>
        <taxon>Magnoliopsida</taxon>
        <taxon>eudicotyledons</taxon>
        <taxon>Gunneridae</taxon>
        <taxon>Pentapetalae</taxon>
        <taxon>asterids</taxon>
        <taxon>lamiids</taxon>
        <taxon>Lamiales</taxon>
        <taxon>Gesneriaceae</taxon>
        <taxon>Didymocarpoideae</taxon>
        <taxon>Trichosporeae</taxon>
        <taxon>Loxocarpinae</taxon>
        <taxon>Dorcoceras</taxon>
    </lineage>
</organism>
<keyword evidence="1" id="KW-0436">Ligase</keyword>
<keyword evidence="2" id="KW-1185">Reference proteome</keyword>
<accession>A0A2Z7AIR9</accession>
<dbReference type="AlphaFoldDB" id="A0A2Z7AIR9"/>
<protein>
    <submittedName>
        <fullName evidence="1">Serine--tRNA ligase-like</fullName>
    </submittedName>
</protein>